<evidence type="ECO:0000313" key="3">
    <source>
        <dbReference type="EMBL" id="NYI03784.1"/>
    </source>
</evidence>
<dbReference type="Gene3D" id="3.40.50.1820">
    <property type="entry name" value="alpha/beta hydrolase"/>
    <property type="match status" value="1"/>
</dbReference>
<feature type="domain" description="AB hydrolase-1" evidence="2">
    <location>
        <begin position="39"/>
        <end position="243"/>
    </location>
</feature>
<name>A0A852ZSH9_9ACTN</name>
<dbReference type="InterPro" id="IPR050471">
    <property type="entry name" value="AB_hydrolase"/>
</dbReference>
<dbReference type="Proteomes" id="UP000567795">
    <property type="component" value="Unassembled WGS sequence"/>
</dbReference>
<reference evidence="3 4" key="1">
    <citation type="submission" date="2020-07" db="EMBL/GenBank/DDBJ databases">
        <title>Sequencing the genomes of 1000 actinobacteria strains.</title>
        <authorList>
            <person name="Klenk H.-P."/>
        </authorList>
    </citation>
    <scope>NUCLEOTIDE SEQUENCE [LARGE SCALE GENOMIC DNA]</scope>
    <source>
        <strain evidence="3 4">DSM 42178</strain>
    </source>
</reference>
<accession>A0A852ZSH9</accession>
<organism evidence="3 4">
    <name type="scientific">Allostreptomyces psammosilenae</name>
    <dbReference type="NCBI Taxonomy" id="1892865"/>
    <lineage>
        <taxon>Bacteria</taxon>
        <taxon>Bacillati</taxon>
        <taxon>Actinomycetota</taxon>
        <taxon>Actinomycetes</taxon>
        <taxon>Kitasatosporales</taxon>
        <taxon>Streptomycetaceae</taxon>
        <taxon>Allostreptomyces</taxon>
    </lineage>
</organism>
<evidence type="ECO:0000259" key="2">
    <source>
        <dbReference type="Pfam" id="PF12697"/>
    </source>
</evidence>
<dbReference type="SUPFAM" id="SSF53474">
    <property type="entry name" value="alpha/beta-Hydrolases"/>
    <property type="match status" value="1"/>
</dbReference>
<dbReference type="InterPro" id="IPR029058">
    <property type="entry name" value="AB_hydrolase_fold"/>
</dbReference>
<dbReference type="RefSeq" id="WP_218903925.1">
    <property type="nucleotide sequence ID" value="NZ_JACBZD010000001.1"/>
</dbReference>
<keyword evidence="4" id="KW-1185">Reference proteome</keyword>
<dbReference type="PANTHER" id="PTHR43433">
    <property type="entry name" value="HYDROLASE, ALPHA/BETA FOLD FAMILY PROTEIN"/>
    <property type="match status" value="1"/>
</dbReference>
<evidence type="ECO:0000313" key="4">
    <source>
        <dbReference type="Proteomes" id="UP000567795"/>
    </source>
</evidence>
<dbReference type="InterPro" id="IPR000073">
    <property type="entry name" value="AB_hydrolase_1"/>
</dbReference>
<dbReference type="EMBL" id="JACBZD010000001">
    <property type="protein sequence ID" value="NYI03784.1"/>
    <property type="molecule type" value="Genomic_DNA"/>
</dbReference>
<dbReference type="Pfam" id="PF12697">
    <property type="entry name" value="Abhydrolase_6"/>
    <property type="match status" value="1"/>
</dbReference>
<dbReference type="GO" id="GO:0003824">
    <property type="term" value="F:catalytic activity"/>
    <property type="evidence" value="ECO:0007669"/>
    <property type="project" value="UniProtKB-ARBA"/>
</dbReference>
<proteinExistence type="predicted"/>
<dbReference type="PANTHER" id="PTHR43433:SF10">
    <property type="entry name" value="AB HYDROLASE-1 DOMAIN-CONTAINING PROTEIN"/>
    <property type="match status" value="1"/>
</dbReference>
<comment type="caution">
    <text evidence="3">The sequence shown here is derived from an EMBL/GenBank/DDBJ whole genome shotgun (WGS) entry which is preliminary data.</text>
</comment>
<feature type="region of interest" description="Disordered" evidence="1">
    <location>
        <begin position="1"/>
        <end position="20"/>
    </location>
</feature>
<sequence length="262" mass="28145">MNGPNPPGPAEVTTSHHDGVLGRMRARSVGRRRPATPEVVLVQGMGVADYLMPGLLALGRWTRATLVELPGFGGSGDPPHELSVPEFGRCVADWLTAQRLGPVLLAGHSSGTQVAARVAIGRTDVAAVVLASPTVDPAARGPLRLLARWLWDGRREPPGLTRVHRAEWRRAGPRRLVHTARAHLDDALEEAVARLRVPVLVIHGRDDVIGTARWARRLAGLAPDGECVEVPGAHTFPWLDPEAWSEPVRRLSVRVGGGARDG</sequence>
<protein>
    <submittedName>
        <fullName evidence="3">Pimeloyl-ACP methyl ester carboxylesterase</fullName>
    </submittedName>
</protein>
<gene>
    <name evidence="3" type="ORF">FHU37_000727</name>
</gene>
<dbReference type="AlphaFoldDB" id="A0A852ZSH9"/>
<evidence type="ECO:0000256" key="1">
    <source>
        <dbReference type="SAM" id="MobiDB-lite"/>
    </source>
</evidence>